<dbReference type="Proteomes" id="UP001218188">
    <property type="component" value="Unassembled WGS sequence"/>
</dbReference>
<feature type="region of interest" description="Disordered" evidence="1">
    <location>
        <begin position="35"/>
        <end position="75"/>
    </location>
</feature>
<gene>
    <name evidence="2" type="ORF">C8F04DRAFT_712474</name>
</gene>
<comment type="caution">
    <text evidence="2">The sequence shown here is derived from an EMBL/GenBank/DDBJ whole genome shotgun (WGS) entry which is preliminary data.</text>
</comment>
<name>A0AAD6X039_9AGAR</name>
<proteinExistence type="predicted"/>
<evidence type="ECO:0000313" key="3">
    <source>
        <dbReference type="Proteomes" id="UP001218188"/>
    </source>
</evidence>
<accession>A0AAD6X039</accession>
<sequence>MRSSRPLAALRPPRASCAPLRTACGARLLHRVPTGARDGPACGASRPLRAPLSSPSSSFTRASRSPHPPSPPLVIPTPVGLYTPPHPNQACRVCSISAHVEGCRLSVLSAECARMCNLSSSFSRAFASRPLIYPPASLVPVVSSPSYTTPHPNQAGPRTWRGCRSRVCALPAHADDGAERMCGGVVRGPRASLLARARCWADTAALLCCVRAPPISSPVPSHPMPPALYPRPLESRIYTRDVGAVSRCTYGFLE</sequence>
<evidence type="ECO:0000256" key="1">
    <source>
        <dbReference type="SAM" id="MobiDB-lite"/>
    </source>
</evidence>
<evidence type="ECO:0000313" key="2">
    <source>
        <dbReference type="EMBL" id="KAJ7030905.1"/>
    </source>
</evidence>
<organism evidence="2 3">
    <name type="scientific">Mycena alexandri</name>
    <dbReference type="NCBI Taxonomy" id="1745969"/>
    <lineage>
        <taxon>Eukaryota</taxon>
        <taxon>Fungi</taxon>
        <taxon>Dikarya</taxon>
        <taxon>Basidiomycota</taxon>
        <taxon>Agaricomycotina</taxon>
        <taxon>Agaricomycetes</taxon>
        <taxon>Agaricomycetidae</taxon>
        <taxon>Agaricales</taxon>
        <taxon>Marasmiineae</taxon>
        <taxon>Mycenaceae</taxon>
        <taxon>Mycena</taxon>
    </lineage>
</organism>
<protein>
    <submittedName>
        <fullName evidence="2">Uncharacterized protein</fullName>
    </submittedName>
</protein>
<dbReference type="AlphaFoldDB" id="A0AAD6X039"/>
<keyword evidence="3" id="KW-1185">Reference proteome</keyword>
<dbReference type="EMBL" id="JARJCM010000086">
    <property type="protein sequence ID" value="KAJ7030905.1"/>
    <property type="molecule type" value="Genomic_DNA"/>
</dbReference>
<feature type="compositionally biased region" description="Low complexity" evidence="1">
    <location>
        <begin position="44"/>
        <end position="65"/>
    </location>
</feature>
<reference evidence="2" key="1">
    <citation type="submission" date="2023-03" db="EMBL/GenBank/DDBJ databases">
        <title>Massive genome expansion in bonnet fungi (Mycena s.s.) driven by repeated elements and novel gene families across ecological guilds.</title>
        <authorList>
            <consortium name="Lawrence Berkeley National Laboratory"/>
            <person name="Harder C.B."/>
            <person name="Miyauchi S."/>
            <person name="Viragh M."/>
            <person name="Kuo A."/>
            <person name="Thoen E."/>
            <person name="Andreopoulos B."/>
            <person name="Lu D."/>
            <person name="Skrede I."/>
            <person name="Drula E."/>
            <person name="Henrissat B."/>
            <person name="Morin E."/>
            <person name="Kohler A."/>
            <person name="Barry K."/>
            <person name="LaButti K."/>
            <person name="Morin E."/>
            <person name="Salamov A."/>
            <person name="Lipzen A."/>
            <person name="Mereny Z."/>
            <person name="Hegedus B."/>
            <person name="Baldrian P."/>
            <person name="Stursova M."/>
            <person name="Weitz H."/>
            <person name="Taylor A."/>
            <person name="Grigoriev I.V."/>
            <person name="Nagy L.G."/>
            <person name="Martin F."/>
            <person name="Kauserud H."/>
        </authorList>
    </citation>
    <scope>NUCLEOTIDE SEQUENCE</scope>
    <source>
        <strain evidence="2">CBHHK200</strain>
    </source>
</reference>
<feature type="compositionally biased region" description="Pro residues" evidence="1">
    <location>
        <begin position="66"/>
        <end position="75"/>
    </location>
</feature>